<name>A0A9W6H9C7_9MICO</name>
<reference evidence="1" key="1">
    <citation type="journal article" date="2014" name="Int. J. Syst. Evol. Microbiol.">
        <title>Complete genome sequence of Corynebacterium casei LMG S-19264T (=DSM 44701T), isolated from a smear-ripened cheese.</title>
        <authorList>
            <consortium name="US DOE Joint Genome Institute (JGI-PGF)"/>
            <person name="Walter F."/>
            <person name="Albersmeier A."/>
            <person name="Kalinowski J."/>
            <person name="Ruckert C."/>
        </authorList>
    </citation>
    <scope>NUCLEOTIDE SEQUENCE</scope>
    <source>
        <strain evidence="1">VKM Ac-1401</strain>
    </source>
</reference>
<dbReference type="Proteomes" id="UP001142372">
    <property type="component" value="Unassembled WGS sequence"/>
</dbReference>
<comment type="caution">
    <text evidence="1">The sequence shown here is derived from an EMBL/GenBank/DDBJ whole genome shotgun (WGS) entry which is preliminary data.</text>
</comment>
<organism evidence="1 2">
    <name type="scientific">Leifsonia poae</name>
    <dbReference type="NCBI Taxonomy" id="110933"/>
    <lineage>
        <taxon>Bacteria</taxon>
        <taxon>Bacillati</taxon>
        <taxon>Actinomycetota</taxon>
        <taxon>Actinomycetes</taxon>
        <taxon>Micrococcales</taxon>
        <taxon>Microbacteriaceae</taxon>
        <taxon>Leifsonia</taxon>
    </lineage>
</organism>
<evidence type="ECO:0008006" key="3">
    <source>
        <dbReference type="Google" id="ProtNLM"/>
    </source>
</evidence>
<protein>
    <recommendedName>
        <fullName evidence="3">DUF559 domain-containing protein</fullName>
    </recommendedName>
</protein>
<dbReference type="Gene3D" id="3.40.960.10">
    <property type="entry name" value="VSR Endonuclease"/>
    <property type="match status" value="1"/>
</dbReference>
<evidence type="ECO:0000313" key="2">
    <source>
        <dbReference type="Proteomes" id="UP001142372"/>
    </source>
</evidence>
<accession>A0A9W6H9C7</accession>
<sequence>MSSAVGWDAGGMPASCSLPTLLHTAVFSTRTARDHGVMPARLRASDIDHPFHGVNATAPLDDVRALCEAYVARGIPDQWFSHLTAAALYGIPLPPSARAKALHVVVAYPRTPPRTRQVIGHSVRDLQAEIIDGMPVCGPAQVWCQLSTILDRDELVVAGDFLVGARSRAALSSVEELSAASMALRGRAGAPKRAWALPRIRFGADSRPESLLRLLLQKRGYTNVLVNQPVEVGNDRLVLHPDLMLPDQRVLLEYEGDGHRTGRRQWQSDIARVDLLESAGWRVVRVTSADLFENPTVLLDRVASAARRIVRFGDPAGACGALPHD</sequence>
<gene>
    <name evidence="1" type="ORF">GCM10017584_12720</name>
</gene>
<dbReference type="InterPro" id="IPR011335">
    <property type="entry name" value="Restrct_endonuc-II-like"/>
</dbReference>
<dbReference type="EMBL" id="BSEN01000005">
    <property type="protein sequence ID" value="GLJ75698.1"/>
    <property type="molecule type" value="Genomic_DNA"/>
</dbReference>
<dbReference type="AlphaFoldDB" id="A0A9W6H9C7"/>
<proteinExistence type="predicted"/>
<keyword evidence="2" id="KW-1185">Reference proteome</keyword>
<dbReference type="SUPFAM" id="SSF52980">
    <property type="entry name" value="Restriction endonuclease-like"/>
    <property type="match status" value="1"/>
</dbReference>
<reference evidence="1" key="2">
    <citation type="submission" date="2023-01" db="EMBL/GenBank/DDBJ databases">
        <authorList>
            <person name="Sun Q."/>
            <person name="Evtushenko L."/>
        </authorList>
    </citation>
    <scope>NUCLEOTIDE SEQUENCE</scope>
    <source>
        <strain evidence="1">VKM Ac-1401</strain>
    </source>
</reference>
<evidence type="ECO:0000313" key="1">
    <source>
        <dbReference type="EMBL" id="GLJ75698.1"/>
    </source>
</evidence>